<feature type="transmembrane region" description="Helical" evidence="7">
    <location>
        <begin position="349"/>
        <end position="367"/>
    </location>
</feature>
<feature type="transmembrane region" description="Helical" evidence="7">
    <location>
        <begin position="139"/>
        <end position="160"/>
    </location>
</feature>
<dbReference type="EMBL" id="CP099419">
    <property type="protein sequence ID" value="USW49677.1"/>
    <property type="molecule type" value="Genomic_DNA"/>
</dbReference>
<dbReference type="Gene3D" id="1.20.1250.20">
    <property type="entry name" value="MFS general substrate transporter like domains"/>
    <property type="match status" value="2"/>
</dbReference>
<keyword evidence="4 7" id="KW-1133">Transmembrane helix</keyword>
<accession>A0A9Q9APF5</accession>
<dbReference type="InterPro" id="IPR011701">
    <property type="entry name" value="MFS"/>
</dbReference>
<evidence type="ECO:0000256" key="2">
    <source>
        <dbReference type="ARBA" id="ARBA00022448"/>
    </source>
</evidence>
<name>A0A9Q9APF5_9PEZI</name>
<evidence type="ECO:0000313" key="10">
    <source>
        <dbReference type="Proteomes" id="UP001056384"/>
    </source>
</evidence>
<dbReference type="SUPFAM" id="SSF103473">
    <property type="entry name" value="MFS general substrate transporter"/>
    <property type="match status" value="1"/>
</dbReference>
<evidence type="ECO:0000256" key="1">
    <source>
        <dbReference type="ARBA" id="ARBA00004141"/>
    </source>
</evidence>
<gene>
    <name evidence="9" type="ORF">Slin15195_G029960</name>
</gene>
<keyword evidence="3 7" id="KW-0812">Transmembrane</keyword>
<feature type="transmembrane region" description="Helical" evidence="7">
    <location>
        <begin position="441"/>
        <end position="460"/>
    </location>
</feature>
<evidence type="ECO:0000313" key="9">
    <source>
        <dbReference type="EMBL" id="USW49677.1"/>
    </source>
</evidence>
<dbReference type="GO" id="GO:0022857">
    <property type="term" value="F:transmembrane transporter activity"/>
    <property type="evidence" value="ECO:0007669"/>
    <property type="project" value="InterPro"/>
</dbReference>
<feature type="compositionally biased region" description="Basic and acidic residues" evidence="6">
    <location>
        <begin position="1"/>
        <end position="16"/>
    </location>
</feature>
<protein>
    <submittedName>
        <fullName evidence="9">Major facilitator superfamily, MFS transporter superfamily</fullName>
    </submittedName>
</protein>
<dbReference type="Pfam" id="PF07690">
    <property type="entry name" value="MFS_1"/>
    <property type="match status" value="1"/>
</dbReference>
<sequence length="508" mass="56700">MGVQEYSEKEYHDGSSGERALSPTTDWSPAEEKKAKRKLDFVIMPLLTLGFFCLQLDRGNIANALNDTLLEDVNITQDQFNVGQQMLSLGIVLFEIPSNMVLYRVGPGKWLTLQLFLFGTVSTFQAWQNSYGSFIASRLLLGITESGFIPGGLWTLSTWYTRKETAKRVMIFYFGNQFGQASAKLLAYGILHMKGVGGKPGWFWLFVLMGLFTIACGFILGFFLPDSFKNPHTTFLPKWQIFSARELYILQNRVLLDDPAKGRKKKSIGRPAFAKAFSNWRVWIHFFITMCNNGPQRGFDTYAPSLVKDMGFQGLTSNALASVGLFIQIPVSFLFSYVSDRFDQRGETVITGLSLATLAYVFNRIFTELGNQGASYFGVVFTQTFGTFSHPLNISWLSLTCTDSEERALAMAIVIMGANIAGIYGAQIFRADDKPRYRRGFSIGIAVLALGAFLAIVRRVDESLKRRRAPKERRESVFEEVKAVPAGDIPAPALVGTDLKAVESLTAR</sequence>
<feature type="transmembrane region" description="Helical" evidence="7">
    <location>
        <begin position="319"/>
        <end position="337"/>
    </location>
</feature>
<dbReference type="InterPro" id="IPR020846">
    <property type="entry name" value="MFS_dom"/>
</dbReference>
<dbReference type="PANTHER" id="PTHR43791:SF32">
    <property type="entry name" value="MAJOR FACILITATOR SUPERFAMILY (MFS) PROFILE DOMAIN-CONTAINING PROTEIN"/>
    <property type="match status" value="1"/>
</dbReference>
<feature type="region of interest" description="Disordered" evidence="6">
    <location>
        <begin position="1"/>
        <end position="29"/>
    </location>
</feature>
<dbReference type="InterPro" id="IPR036259">
    <property type="entry name" value="MFS_trans_sf"/>
</dbReference>
<evidence type="ECO:0000256" key="7">
    <source>
        <dbReference type="SAM" id="Phobius"/>
    </source>
</evidence>
<evidence type="ECO:0000256" key="6">
    <source>
        <dbReference type="SAM" id="MobiDB-lite"/>
    </source>
</evidence>
<dbReference type="PROSITE" id="PS50850">
    <property type="entry name" value="MFS"/>
    <property type="match status" value="1"/>
</dbReference>
<evidence type="ECO:0000256" key="5">
    <source>
        <dbReference type="ARBA" id="ARBA00023136"/>
    </source>
</evidence>
<feature type="domain" description="Major facilitator superfamily (MFS) profile" evidence="8">
    <location>
        <begin position="43"/>
        <end position="463"/>
    </location>
</feature>
<feature type="transmembrane region" description="Helical" evidence="7">
    <location>
        <begin position="202"/>
        <end position="224"/>
    </location>
</feature>
<dbReference type="Proteomes" id="UP001056384">
    <property type="component" value="Chromosome 2"/>
</dbReference>
<dbReference type="PANTHER" id="PTHR43791">
    <property type="entry name" value="PERMEASE-RELATED"/>
    <property type="match status" value="1"/>
</dbReference>
<feature type="transmembrane region" description="Helical" evidence="7">
    <location>
        <begin position="110"/>
        <end position="127"/>
    </location>
</feature>
<comment type="subcellular location">
    <subcellularLocation>
        <location evidence="1">Membrane</location>
        <topology evidence="1">Multi-pass membrane protein</topology>
    </subcellularLocation>
</comment>
<proteinExistence type="predicted"/>
<reference evidence="9" key="1">
    <citation type="submission" date="2022-06" db="EMBL/GenBank/DDBJ databases">
        <title>Complete genome sequences of two strains of the flax pathogen Septoria linicola.</title>
        <authorList>
            <person name="Lapalu N."/>
            <person name="Simon A."/>
            <person name="Demenou B."/>
            <person name="Paumier D."/>
            <person name="Guillot M.-P."/>
            <person name="Gout L."/>
            <person name="Valade R."/>
        </authorList>
    </citation>
    <scope>NUCLEOTIDE SEQUENCE</scope>
    <source>
        <strain evidence="9">SE15195</strain>
    </source>
</reference>
<keyword evidence="5 7" id="KW-0472">Membrane</keyword>
<organism evidence="9 10">
    <name type="scientific">Septoria linicola</name>
    <dbReference type="NCBI Taxonomy" id="215465"/>
    <lineage>
        <taxon>Eukaryota</taxon>
        <taxon>Fungi</taxon>
        <taxon>Dikarya</taxon>
        <taxon>Ascomycota</taxon>
        <taxon>Pezizomycotina</taxon>
        <taxon>Dothideomycetes</taxon>
        <taxon>Dothideomycetidae</taxon>
        <taxon>Mycosphaerellales</taxon>
        <taxon>Mycosphaerellaceae</taxon>
        <taxon>Septoria</taxon>
    </lineage>
</organism>
<feature type="transmembrane region" description="Helical" evidence="7">
    <location>
        <begin position="408"/>
        <end position="429"/>
    </location>
</feature>
<evidence type="ECO:0000256" key="3">
    <source>
        <dbReference type="ARBA" id="ARBA00022692"/>
    </source>
</evidence>
<keyword evidence="10" id="KW-1185">Reference proteome</keyword>
<evidence type="ECO:0000259" key="8">
    <source>
        <dbReference type="PROSITE" id="PS50850"/>
    </source>
</evidence>
<evidence type="ECO:0000256" key="4">
    <source>
        <dbReference type="ARBA" id="ARBA00022989"/>
    </source>
</evidence>
<keyword evidence="2" id="KW-0813">Transport</keyword>
<dbReference type="AlphaFoldDB" id="A0A9Q9APF5"/>
<dbReference type="GO" id="GO:0016020">
    <property type="term" value="C:membrane"/>
    <property type="evidence" value="ECO:0007669"/>
    <property type="project" value="UniProtKB-SubCell"/>
</dbReference>
<dbReference type="OrthoDB" id="2985014at2759"/>